<dbReference type="Proteomes" id="UP000236161">
    <property type="component" value="Unassembled WGS sequence"/>
</dbReference>
<reference evidence="2 3" key="1">
    <citation type="journal article" date="2017" name="Nature">
        <title>The Apostasia genome and the evolution of orchids.</title>
        <authorList>
            <person name="Zhang G.Q."/>
            <person name="Liu K.W."/>
            <person name="Li Z."/>
            <person name="Lohaus R."/>
            <person name="Hsiao Y.Y."/>
            <person name="Niu S.C."/>
            <person name="Wang J.Y."/>
            <person name="Lin Y.C."/>
            <person name="Xu Q."/>
            <person name="Chen L.J."/>
            <person name="Yoshida K."/>
            <person name="Fujiwara S."/>
            <person name="Wang Z.W."/>
            <person name="Zhang Y.Q."/>
            <person name="Mitsuda N."/>
            <person name="Wang M."/>
            <person name="Liu G.H."/>
            <person name="Pecoraro L."/>
            <person name="Huang H.X."/>
            <person name="Xiao X.J."/>
            <person name="Lin M."/>
            <person name="Wu X.Y."/>
            <person name="Wu W.L."/>
            <person name="Chen Y.Y."/>
            <person name="Chang S.B."/>
            <person name="Sakamoto S."/>
            <person name="Ohme-Takagi M."/>
            <person name="Yagi M."/>
            <person name="Zeng S.J."/>
            <person name="Shen C.Y."/>
            <person name="Yeh C.M."/>
            <person name="Luo Y.B."/>
            <person name="Tsai W.C."/>
            <person name="Van de Peer Y."/>
            <person name="Liu Z.J."/>
        </authorList>
    </citation>
    <scope>NUCLEOTIDE SEQUENCE [LARGE SCALE GENOMIC DNA]</scope>
    <source>
        <strain evidence="3">cv. Shenzhen</strain>
        <tissue evidence="2">Stem</tissue>
    </source>
</reference>
<dbReference type="PANTHER" id="PTHR36800:SF1">
    <property type="entry name" value="POLYAMINE-MODULATED FACTOR 1-BINDING PROTEIN"/>
    <property type="match status" value="1"/>
</dbReference>
<evidence type="ECO:0000313" key="3">
    <source>
        <dbReference type="Proteomes" id="UP000236161"/>
    </source>
</evidence>
<dbReference type="AlphaFoldDB" id="A0A2I0B6M9"/>
<keyword evidence="3" id="KW-1185">Reference proteome</keyword>
<evidence type="ECO:0000256" key="1">
    <source>
        <dbReference type="SAM" id="MobiDB-lite"/>
    </source>
</evidence>
<feature type="region of interest" description="Disordered" evidence="1">
    <location>
        <begin position="1"/>
        <end position="20"/>
    </location>
</feature>
<dbReference type="EMBL" id="KZ451908">
    <property type="protein sequence ID" value="PKA63421.1"/>
    <property type="molecule type" value="Genomic_DNA"/>
</dbReference>
<dbReference type="PANTHER" id="PTHR36800">
    <property type="entry name" value="POLYAMINE-MODULATED FACTOR 1-BINDING PROTEIN"/>
    <property type="match status" value="1"/>
</dbReference>
<proteinExistence type="predicted"/>
<gene>
    <name evidence="2" type="ORF">AXF42_Ash005316</name>
</gene>
<accession>A0A2I0B6M9</accession>
<organism evidence="2 3">
    <name type="scientific">Apostasia shenzhenica</name>
    <dbReference type="NCBI Taxonomy" id="1088818"/>
    <lineage>
        <taxon>Eukaryota</taxon>
        <taxon>Viridiplantae</taxon>
        <taxon>Streptophyta</taxon>
        <taxon>Embryophyta</taxon>
        <taxon>Tracheophyta</taxon>
        <taxon>Spermatophyta</taxon>
        <taxon>Magnoliopsida</taxon>
        <taxon>Liliopsida</taxon>
        <taxon>Asparagales</taxon>
        <taxon>Orchidaceae</taxon>
        <taxon>Apostasioideae</taxon>
        <taxon>Apostasia</taxon>
    </lineage>
</organism>
<protein>
    <submittedName>
        <fullName evidence="2">Uncharacterized protein</fullName>
    </submittedName>
</protein>
<sequence length="108" mass="12130">MEDANAVFTVSSLPERPDSADSSFSSLLYDLSHQVQDAMQNMHKMARYFLPFRSLNHDVHQSCGEIMEEINKCKESAAAKSKTLEEDKDRFQKAAMAVLQMLNGSDIA</sequence>
<name>A0A2I0B6M9_9ASPA</name>
<evidence type="ECO:0000313" key="2">
    <source>
        <dbReference type="EMBL" id="PKA63421.1"/>
    </source>
</evidence>
<dbReference type="OrthoDB" id="778453at2759"/>
<dbReference type="STRING" id="1088818.A0A2I0B6M9"/>